<gene>
    <name evidence="9" type="ORF">FN924_13675</name>
</gene>
<comment type="subcellular location">
    <subcellularLocation>
        <location evidence="1">Cell membrane</location>
        <topology evidence="1">Multi-pass membrane protein</topology>
    </subcellularLocation>
</comment>
<feature type="transmembrane region" description="Helical" evidence="7">
    <location>
        <begin position="305"/>
        <end position="327"/>
    </location>
</feature>
<evidence type="ECO:0000313" key="10">
    <source>
        <dbReference type="Proteomes" id="UP000315215"/>
    </source>
</evidence>
<feature type="transmembrane region" description="Helical" evidence="7">
    <location>
        <begin position="39"/>
        <end position="60"/>
    </location>
</feature>
<dbReference type="SUPFAM" id="SSF103473">
    <property type="entry name" value="MFS general substrate transporter"/>
    <property type="match status" value="1"/>
</dbReference>
<proteinExistence type="predicted"/>
<dbReference type="KEGG" id="aqt:FN924_13675"/>
<feature type="transmembrane region" description="Helical" evidence="7">
    <location>
        <begin position="255"/>
        <end position="275"/>
    </location>
</feature>
<evidence type="ECO:0000259" key="8">
    <source>
        <dbReference type="PROSITE" id="PS50850"/>
    </source>
</evidence>
<dbReference type="InterPro" id="IPR011701">
    <property type="entry name" value="MFS"/>
</dbReference>
<evidence type="ECO:0000256" key="4">
    <source>
        <dbReference type="ARBA" id="ARBA00022692"/>
    </source>
</evidence>
<dbReference type="PANTHER" id="PTHR43266">
    <property type="entry name" value="MACROLIDE-EFFLUX PROTEIN"/>
    <property type="match status" value="1"/>
</dbReference>
<dbReference type="CDD" id="cd06173">
    <property type="entry name" value="MFS_MefA_like"/>
    <property type="match status" value="1"/>
</dbReference>
<evidence type="ECO:0000313" key="9">
    <source>
        <dbReference type="EMBL" id="QDP41147.1"/>
    </source>
</evidence>
<keyword evidence="4 7" id="KW-0812">Transmembrane</keyword>
<evidence type="ECO:0000256" key="2">
    <source>
        <dbReference type="ARBA" id="ARBA00022448"/>
    </source>
</evidence>
<keyword evidence="6 7" id="KW-0472">Membrane</keyword>
<evidence type="ECO:0000256" key="5">
    <source>
        <dbReference type="ARBA" id="ARBA00022989"/>
    </source>
</evidence>
<keyword evidence="2" id="KW-0813">Transport</keyword>
<dbReference type="AlphaFoldDB" id="A0A516KIB4"/>
<name>A0A516KIB4_9BACI</name>
<dbReference type="PROSITE" id="PS50850">
    <property type="entry name" value="MFS"/>
    <property type="match status" value="1"/>
</dbReference>
<keyword evidence="10" id="KW-1185">Reference proteome</keyword>
<sequence length="404" mass="44416">MKKWRYLLTLLVAIGVSNIGSWIYFIALNLIVLNKTGSAFAVSILYLIKPLATMTTNLWAGSLVDRMNKKKLMIFLDFFRALGVAILPFMPTMILLYVVVFIINMASSVFEPTSMSYITKLIPIEKRKSFNSLHSLVTSGGFLIGPGIAGLLFLAGSPTSAIFINALALLISGLLTIFIPNVEKEALLSLPTTMKSGKVWWEDWKLVLGFSFNHKYIMLVYLLFGCVMTVMASAIDSLEAAFSKEVLSLTDSEYGMLVSIAGAGVIIGAIVNAFFVEKIKTNLLIGLGTVLVSTGYLIYAFSNTFLVAAIGFFFLAFFLAFANTGFLTFYQNNIPAEMMGRIRSIYNLLEAIFIIVLTSLVGVGTHLLTIRNTVIISVMAMMILSLILLSVSFFPSKKAVYIEI</sequence>
<feature type="transmembrane region" description="Helical" evidence="7">
    <location>
        <begin position="282"/>
        <end position="299"/>
    </location>
</feature>
<keyword evidence="3" id="KW-1003">Cell membrane</keyword>
<dbReference type="InterPro" id="IPR036259">
    <property type="entry name" value="MFS_trans_sf"/>
</dbReference>
<reference evidence="9 10" key="1">
    <citation type="submission" date="2019-07" db="EMBL/GenBank/DDBJ databases">
        <authorList>
            <person name="Li J."/>
        </authorList>
    </citation>
    <scope>NUCLEOTIDE SEQUENCE [LARGE SCALE GENOMIC DNA]</scope>
    <source>
        <strain evidence="9 10">TKL69</strain>
    </source>
</reference>
<dbReference type="RefSeq" id="WP_143895394.1">
    <property type="nucleotide sequence ID" value="NZ_CP041666.1"/>
</dbReference>
<feature type="domain" description="Major facilitator superfamily (MFS) profile" evidence="8">
    <location>
        <begin position="6"/>
        <end position="398"/>
    </location>
</feature>
<dbReference type="InterPro" id="IPR020846">
    <property type="entry name" value="MFS_dom"/>
</dbReference>
<evidence type="ECO:0000256" key="3">
    <source>
        <dbReference type="ARBA" id="ARBA00022475"/>
    </source>
</evidence>
<dbReference type="EMBL" id="CP041666">
    <property type="protein sequence ID" value="QDP41147.1"/>
    <property type="molecule type" value="Genomic_DNA"/>
</dbReference>
<dbReference type="OrthoDB" id="2156306at2"/>
<feature type="transmembrane region" description="Helical" evidence="7">
    <location>
        <begin position="161"/>
        <end position="179"/>
    </location>
</feature>
<feature type="transmembrane region" description="Helical" evidence="7">
    <location>
        <begin position="133"/>
        <end position="155"/>
    </location>
</feature>
<feature type="transmembrane region" description="Helical" evidence="7">
    <location>
        <begin position="216"/>
        <end position="235"/>
    </location>
</feature>
<organism evidence="9 10">
    <name type="scientific">Radiobacillus deserti</name>
    <dbReference type="NCBI Taxonomy" id="2594883"/>
    <lineage>
        <taxon>Bacteria</taxon>
        <taxon>Bacillati</taxon>
        <taxon>Bacillota</taxon>
        <taxon>Bacilli</taxon>
        <taxon>Bacillales</taxon>
        <taxon>Bacillaceae</taxon>
        <taxon>Radiobacillus</taxon>
    </lineage>
</organism>
<dbReference type="GO" id="GO:0022857">
    <property type="term" value="F:transmembrane transporter activity"/>
    <property type="evidence" value="ECO:0007669"/>
    <property type="project" value="InterPro"/>
</dbReference>
<dbReference type="Gene3D" id="1.20.1250.20">
    <property type="entry name" value="MFS general substrate transporter like domains"/>
    <property type="match status" value="1"/>
</dbReference>
<evidence type="ECO:0000256" key="7">
    <source>
        <dbReference type="SAM" id="Phobius"/>
    </source>
</evidence>
<keyword evidence="5 7" id="KW-1133">Transmembrane helix</keyword>
<evidence type="ECO:0000256" key="6">
    <source>
        <dbReference type="ARBA" id="ARBA00023136"/>
    </source>
</evidence>
<feature type="transmembrane region" description="Helical" evidence="7">
    <location>
        <begin position="7"/>
        <end position="33"/>
    </location>
</feature>
<feature type="transmembrane region" description="Helical" evidence="7">
    <location>
        <begin position="348"/>
        <end position="368"/>
    </location>
</feature>
<dbReference type="PANTHER" id="PTHR43266:SF2">
    <property type="entry name" value="MAJOR FACILITATOR SUPERFAMILY (MFS) PROFILE DOMAIN-CONTAINING PROTEIN"/>
    <property type="match status" value="1"/>
</dbReference>
<dbReference type="GO" id="GO:0005886">
    <property type="term" value="C:plasma membrane"/>
    <property type="evidence" value="ECO:0007669"/>
    <property type="project" value="UniProtKB-SubCell"/>
</dbReference>
<dbReference type="Proteomes" id="UP000315215">
    <property type="component" value="Chromosome"/>
</dbReference>
<evidence type="ECO:0000256" key="1">
    <source>
        <dbReference type="ARBA" id="ARBA00004651"/>
    </source>
</evidence>
<dbReference type="Pfam" id="PF07690">
    <property type="entry name" value="MFS_1"/>
    <property type="match status" value="1"/>
</dbReference>
<feature type="transmembrane region" description="Helical" evidence="7">
    <location>
        <begin position="374"/>
        <end position="394"/>
    </location>
</feature>
<accession>A0A516KIB4</accession>
<protein>
    <submittedName>
        <fullName evidence="9">MFS transporter</fullName>
    </submittedName>
</protein>